<protein>
    <recommendedName>
        <fullName evidence="3">Phage portal protein</fullName>
    </recommendedName>
</protein>
<accession>A0ABU0FS27</accession>
<dbReference type="EMBL" id="JAUSUN010000004">
    <property type="protein sequence ID" value="MDQ0412727.1"/>
    <property type="molecule type" value="Genomic_DNA"/>
</dbReference>
<reference evidence="1 2" key="1">
    <citation type="submission" date="2023-07" db="EMBL/GenBank/DDBJ databases">
        <title>Genomic Encyclopedia of Type Strains, Phase IV (KMG-IV): sequencing the most valuable type-strain genomes for metagenomic binning, comparative biology and taxonomic classification.</title>
        <authorList>
            <person name="Goeker M."/>
        </authorList>
    </citation>
    <scope>NUCLEOTIDE SEQUENCE [LARGE SCALE GENOMIC DNA]</scope>
    <source>
        <strain evidence="1 2">DSM 19598</strain>
    </source>
</reference>
<sequence>MGNLKSFLKANVKKVENVELKLERFDEPIILRPLTSAEGDRITEMCFENKAGKKGKQERVFNPVKYNREIAVASIVHPDLQSLELQEDYGVRGATALFNEMFYAGEATKISEKVIELSGLGDSTDDLIEEAKN</sequence>
<keyword evidence="2" id="KW-1185">Reference proteome</keyword>
<evidence type="ECO:0000313" key="2">
    <source>
        <dbReference type="Proteomes" id="UP001242313"/>
    </source>
</evidence>
<comment type="caution">
    <text evidence="1">The sequence shown here is derived from an EMBL/GenBank/DDBJ whole genome shotgun (WGS) entry which is preliminary data.</text>
</comment>
<proteinExistence type="predicted"/>
<dbReference type="RefSeq" id="WP_307191316.1">
    <property type="nucleotide sequence ID" value="NZ_JAUSUN010000004.1"/>
</dbReference>
<gene>
    <name evidence="1" type="ORF">J2S25_000907</name>
</gene>
<evidence type="ECO:0008006" key="3">
    <source>
        <dbReference type="Google" id="ProtNLM"/>
    </source>
</evidence>
<organism evidence="1 2">
    <name type="scientific">Mesobacillus stamsii</name>
    <dbReference type="NCBI Taxonomy" id="225347"/>
    <lineage>
        <taxon>Bacteria</taxon>
        <taxon>Bacillati</taxon>
        <taxon>Bacillota</taxon>
        <taxon>Bacilli</taxon>
        <taxon>Bacillales</taxon>
        <taxon>Bacillaceae</taxon>
        <taxon>Mesobacillus</taxon>
    </lineage>
</organism>
<dbReference type="InterPro" id="IPR038559">
    <property type="entry name" value="XkdN-like_sf"/>
</dbReference>
<dbReference type="Pfam" id="PF08890">
    <property type="entry name" value="Phage_TAC_5"/>
    <property type="match status" value="1"/>
</dbReference>
<name>A0ABU0FS27_9BACI</name>
<dbReference type="Proteomes" id="UP001242313">
    <property type="component" value="Unassembled WGS sequence"/>
</dbReference>
<evidence type="ECO:0000313" key="1">
    <source>
        <dbReference type="EMBL" id="MDQ0412727.1"/>
    </source>
</evidence>
<dbReference type="Gene3D" id="3.30.2220.30">
    <property type="match status" value="1"/>
</dbReference>
<dbReference type="InterPro" id="IPR014986">
    <property type="entry name" value="XkdN-like"/>
</dbReference>